<dbReference type="EMBL" id="AGUD01000228">
    <property type="protein sequence ID" value="EHN10285.1"/>
    <property type="molecule type" value="Genomic_DNA"/>
</dbReference>
<comment type="caution">
    <text evidence="2">The sequence shown here is derived from an EMBL/GenBank/DDBJ whole genome shotgun (WGS) entry which is preliminary data.</text>
</comment>
<name>H0E7S4_9ACTN</name>
<proteinExistence type="predicted"/>
<reference evidence="2 3" key="1">
    <citation type="journal article" date="2013" name="Biodegradation">
        <title>Quantitative proteomic analysis of ibuprofen-degrading Patulibacter sp. strain I11.</title>
        <authorList>
            <person name="Almeida B."/>
            <person name="Kjeldal H."/>
            <person name="Lolas I."/>
            <person name="Knudsen A.D."/>
            <person name="Carvalho G."/>
            <person name="Nielsen K.L."/>
            <person name="Barreto Crespo M.T."/>
            <person name="Stensballe A."/>
            <person name="Nielsen J.L."/>
        </authorList>
    </citation>
    <scope>NUCLEOTIDE SEQUENCE [LARGE SCALE GENOMIC DNA]</scope>
    <source>
        <strain evidence="2 3">I11</strain>
    </source>
</reference>
<organism evidence="2 3">
    <name type="scientific">Patulibacter medicamentivorans</name>
    <dbReference type="NCBI Taxonomy" id="1097667"/>
    <lineage>
        <taxon>Bacteria</taxon>
        <taxon>Bacillati</taxon>
        <taxon>Actinomycetota</taxon>
        <taxon>Thermoleophilia</taxon>
        <taxon>Solirubrobacterales</taxon>
        <taxon>Patulibacteraceae</taxon>
        <taxon>Patulibacter</taxon>
    </lineage>
</organism>
<evidence type="ECO:0000256" key="1">
    <source>
        <dbReference type="SAM" id="MobiDB-lite"/>
    </source>
</evidence>
<dbReference type="AlphaFoldDB" id="H0E7S4"/>
<keyword evidence="3" id="KW-1185">Reference proteome</keyword>
<evidence type="ECO:0000313" key="2">
    <source>
        <dbReference type="EMBL" id="EHN10285.1"/>
    </source>
</evidence>
<accession>H0E7S4</accession>
<gene>
    <name evidence="2" type="ORF">PAI11_28780</name>
</gene>
<feature type="region of interest" description="Disordered" evidence="1">
    <location>
        <begin position="58"/>
        <end position="89"/>
    </location>
</feature>
<evidence type="ECO:0000313" key="3">
    <source>
        <dbReference type="Proteomes" id="UP000005143"/>
    </source>
</evidence>
<dbReference type="Proteomes" id="UP000005143">
    <property type="component" value="Unassembled WGS sequence"/>
</dbReference>
<sequence>MSPGVRAGSIGRTYARTRCRDVAASEWQRANSRPLPSIAQIGSRIRAGARAEGRSLAGGEAICRGPRSIRGPRSTPPPTRCATHSAWHA</sequence>
<protein>
    <submittedName>
        <fullName evidence="2">Uncharacterized protein</fullName>
    </submittedName>
</protein>